<dbReference type="RefSeq" id="WP_065364627.1">
    <property type="nucleotide sequence ID" value="NZ_CP022097.2"/>
</dbReference>
<sequence>MKKWKLALAGVVSLSLAACEKGPSYEFEGEYFAAEGEDCTTPTNTKDLEQYFLRITKQVQGGSVLYSAEFPAASRARLPVVSAQSVSPGDDNELTFNFTETKVPESRPESPTLNFVVTVIPNQSKEGYLWLTRAGILIAKDGEVKEFDILDNLRRLIDVGQTGACLRKGTATAVGS</sequence>
<name>A0ABY2VKA2_9PSED</name>
<dbReference type="Proteomes" id="UP000310095">
    <property type="component" value="Unassembled WGS sequence"/>
</dbReference>
<evidence type="ECO:0000313" key="1">
    <source>
        <dbReference type="EMBL" id="TMM64936.1"/>
    </source>
</evidence>
<protein>
    <recommendedName>
        <fullName evidence="3">Lipoprotein</fullName>
    </recommendedName>
</protein>
<evidence type="ECO:0008006" key="3">
    <source>
        <dbReference type="Google" id="ProtNLM"/>
    </source>
</evidence>
<proteinExistence type="predicted"/>
<gene>
    <name evidence="1" type="ORF">FEF10_17120</name>
</gene>
<evidence type="ECO:0000313" key="2">
    <source>
        <dbReference type="Proteomes" id="UP000310095"/>
    </source>
</evidence>
<accession>A0ABY2VKA2</accession>
<dbReference type="PROSITE" id="PS51257">
    <property type="entry name" value="PROKAR_LIPOPROTEIN"/>
    <property type="match status" value="1"/>
</dbReference>
<keyword evidence="2" id="KW-1185">Reference proteome</keyword>
<organism evidence="1 2">
    <name type="scientific">Pseudomonas protegens</name>
    <dbReference type="NCBI Taxonomy" id="380021"/>
    <lineage>
        <taxon>Bacteria</taxon>
        <taxon>Pseudomonadati</taxon>
        <taxon>Pseudomonadota</taxon>
        <taxon>Gammaproteobacteria</taxon>
        <taxon>Pseudomonadales</taxon>
        <taxon>Pseudomonadaceae</taxon>
        <taxon>Pseudomonas</taxon>
    </lineage>
</organism>
<reference evidence="1 2" key="1">
    <citation type="submission" date="2019-05" db="EMBL/GenBank/DDBJ databases">
        <title>Identification and Biocontrol Activity Analysis of Biocontrol Strain PF-1 Based on Genome-wide Data.</title>
        <authorList>
            <person name="Qi J."/>
        </authorList>
    </citation>
    <scope>NUCLEOTIDE SEQUENCE [LARGE SCALE GENOMIC DNA]</scope>
    <source>
        <strain evidence="1 2">PF-1</strain>
    </source>
</reference>
<dbReference type="EMBL" id="VAVY01000002">
    <property type="protein sequence ID" value="TMM64936.1"/>
    <property type="molecule type" value="Genomic_DNA"/>
</dbReference>
<comment type="caution">
    <text evidence="1">The sequence shown here is derived from an EMBL/GenBank/DDBJ whole genome shotgun (WGS) entry which is preliminary data.</text>
</comment>